<name>A0A2Z6R344_9GLOM</name>
<evidence type="ECO:0000259" key="1">
    <source>
        <dbReference type="Pfam" id="PF13358"/>
    </source>
</evidence>
<accession>A0A2Z6R344</accession>
<dbReference type="Gene3D" id="3.30.420.10">
    <property type="entry name" value="Ribonuclease H-like superfamily/Ribonuclease H"/>
    <property type="match status" value="1"/>
</dbReference>
<sequence>MKNFMEEMEINLLPWPGQSPDLNPIEHLWDELERRIRAKQNNPKNVGVLEALLQECWSEISCEVYQKLVESMNRKIEAVIKAHGYPTRY</sequence>
<evidence type="ECO:0000313" key="3">
    <source>
        <dbReference type="Proteomes" id="UP000247702"/>
    </source>
</evidence>
<evidence type="ECO:0000313" key="2">
    <source>
        <dbReference type="EMBL" id="GBB92439.1"/>
    </source>
</evidence>
<protein>
    <recommendedName>
        <fullName evidence="1">Tc1-like transposase DDE domain-containing protein</fullName>
    </recommendedName>
</protein>
<dbReference type="AlphaFoldDB" id="A0A2Z6R344"/>
<dbReference type="GO" id="GO:0003676">
    <property type="term" value="F:nucleic acid binding"/>
    <property type="evidence" value="ECO:0007669"/>
    <property type="project" value="InterPro"/>
</dbReference>
<dbReference type="InterPro" id="IPR038717">
    <property type="entry name" value="Tc1-like_DDE_dom"/>
</dbReference>
<dbReference type="STRING" id="94130.A0A2Z6R344"/>
<organism evidence="2 3">
    <name type="scientific">Rhizophagus clarus</name>
    <dbReference type="NCBI Taxonomy" id="94130"/>
    <lineage>
        <taxon>Eukaryota</taxon>
        <taxon>Fungi</taxon>
        <taxon>Fungi incertae sedis</taxon>
        <taxon>Mucoromycota</taxon>
        <taxon>Glomeromycotina</taxon>
        <taxon>Glomeromycetes</taxon>
        <taxon>Glomerales</taxon>
        <taxon>Glomeraceae</taxon>
        <taxon>Rhizophagus</taxon>
    </lineage>
</organism>
<gene>
    <name evidence="2" type="ORF">RclHR1_20010004</name>
</gene>
<feature type="domain" description="Tc1-like transposase DDE" evidence="1">
    <location>
        <begin position="2"/>
        <end position="40"/>
    </location>
</feature>
<dbReference type="EMBL" id="BEXD01001116">
    <property type="protein sequence ID" value="GBB92439.1"/>
    <property type="molecule type" value="Genomic_DNA"/>
</dbReference>
<keyword evidence="3" id="KW-1185">Reference proteome</keyword>
<reference evidence="2 3" key="1">
    <citation type="submission" date="2017-11" db="EMBL/GenBank/DDBJ databases">
        <title>The genome of Rhizophagus clarus HR1 reveals common genetic basis of auxotrophy among arbuscular mycorrhizal fungi.</title>
        <authorList>
            <person name="Kobayashi Y."/>
        </authorList>
    </citation>
    <scope>NUCLEOTIDE SEQUENCE [LARGE SCALE GENOMIC DNA]</scope>
    <source>
        <strain evidence="2 3">HR1</strain>
    </source>
</reference>
<dbReference type="InterPro" id="IPR036397">
    <property type="entry name" value="RNaseH_sf"/>
</dbReference>
<comment type="caution">
    <text evidence="2">The sequence shown here is derived from an EMBL/GenBank/DDBJ whole genome shotgun (WGS) entry which is preliminary data.</text>
</comment>
<dbReference type="Proteomes" id="UP000247702">
    <property type="component" value="Unassembled WGS sequence"/>
</dbReference>
<dbReference type="Pfam" id="PF13358">
    <property type="entry name" value="DDE_3"/>
    <property type="match status" value="1"/>
</dbReference>
<proteinExistence type="predicted"/>